<evidence type="ECO:0000256" key="1">
    <source>
        <dbReference type="SAM" id="Phobius"/>
    </source>
</evidence>
<comment type="caution">
    <text evidence="2">The sequence shown here is derived from an EMBL/GenBank/DDBJ whole genome shotgun (WGS) entry which is preliminary data.</text>
</comment>
<keyword evidence="1" id="KW-0812">Transmembrane</keyword>
<feature type="transmembrane region" description="Helical" evidence="1">
    <location>
        <begin position="20"/>
        <end position="40"/>
    </location>
</feature>
<reference evidence="3" key="1">
    <citation type="journal article" date="2019" name="Int. J. Syst. Evol. Microbiol.">
        <title>The Global Catalogue of Microorganisms (GCM) 10K type strain sequencing project: providing services to taxonomists for standard genome sequencing and annotation.</title>
        <authorList>
            <consortium name="The Broad Institute Genomics Platform"/>
            <consortium name="The Broad Institute Genome Sequencing Center for Infectious Disease"/>
            <person name="Wu L."/>
            <person name="Ma J."/>
        </authorList>
    </citation>
    <scope>NUCLEOTIDE SEQUENCE [LARGE SCALE GENOMIC DNA]</scope>
    <source>
        <strain evidence="3">JCM 17441</strain>
    </source>
</reference>
<name>A0ABP8CWY4_9ACTN</name>
<gene>
    <name evidence="2" type="ORF">GCM10022255_007180</name>
</gene>
<protein>
    <submittedName>
        <fullName evidence="2">Uncharacterized protein</fullName>
    </submittedName>
</protein>
<organism evidence="2 3">
    <name type="scientific">Dactylosporangium darangshiense</name>
    <dbReference type="NCBI Taxonomy" id="579108"/>
    <lineage>
        <taxon>Bacteria</taxon>
        <taxon>Bacillati</taxon>
        <taxon>Actinomycetota</taxon>
        <taxon>Actinomycetes</taxon>
        <taxon>Micromonosporales</taxon>
        <taxon>Micromonosporaceae</taxon>
        <taxon>Dactylosporangium</taxon>
    </lineage>
</organism>
<dbReference type="EMBL" id="BAABAT010000001">
    <property type="protein sequence ID" value="GAA4244372.1"/>
    <property type="molecule type" value="Genomic_DNA"/>
</dbReference>
<keyword evidence="3" id="KW-1185">Reference proteome</keyword>
<dbReference type="Proteomes" id="UP001500620">
    <property type="component" value="Unassembled WGS sequence"/>
</dbReference>
<keyword evidence="1" id="KW-0472">Membrane</keyword>
<evidence type="ECO:0000313" key="2">
    <source>
        <dbReference type="EMBL" id="GAA4244372.1"/>
    </source>
</evidence>
<evidence type="ECO:0000313" key="3">
    <source>
        <dbReference type="Proteomes" id="UP001500620"/>
    </source>
</evidence>
<accession>A0ABP8CWY4</accession>
<sequence length="77" mass="8468">MPTTYPDWPSTKSGWVPFAWGGLAASVSLVCLYATTHWLFGLGPQWFDGLWQGWVAMAGGAVGQRIARRRRTAPGRC</sequence>
<keyword evidence="1" id="KW-1133">Transmembrane helix</keyword>
<proteinExistence type="predicted"/>